<proteinExistence type="predicted"/>
<dbReference type="EMBL" id="CM017322">
    <property type="protein sequence ID" value="KAE8009158.1"/>
    <property type="molecule type" value="Genomic_DNA"/>
</dbReference>
<keyword evidence="2" id="KW-1185">Reference proteome</keyword>
<protein>
    <submittedName>
        <fullName evidence="1">Uncharacterized protein</fullName>
    </submittedName>
</protein>
<reference evidence="1 2" key="1">
    <citation type="submission" date="2019-06" db="EMBL/GenBank/DDBJ databases">
        <title>A chromosomal-level reference genome of Carpinus fangiana (Coryloideae, Betulaceae).</title>
        <authorList>
            <person name="Yang X."/>
            <person name="Wang Z."/>
            <person name="Zhang L."/>
            <person name="Hao G."/>
            <person name="Liu J."/>
            <person name="Yang Y."/>
        </authorList>
    </citation>
    <scope>NUCLEOTIDE SEQUENCE [LARGE SCALE GENOMIC DNA]</scope>
    <source>
        <strain evidence="1">Cfa_2016G</strain>
        <tissue evidence="1">Leaf</tissue>
    </source>
</reference>
<gene>
    <name evidence="1" type="ORF">FH972_005610</name>
</gene>
<organism evidence="1 2">
    <name type="scientific">Carpinus fangiana</name>
    <dbReference type="NCBI Taxonomy" id="176857"/>
    <lineage>
        <taxon>Eukaryota</taxon>
        <taxon>Viridiplantae</taxon>
        <taxon>Streptophyta</taxon>
        <taxon>Embryophyta</taxon>
        <taxon>Tracheophyta</taxon>
        <taxon>Spermatophyta</taxon>
        <taxon>Magnoliopsida</taxon>
        <taxon>eudicotyledons</taxon>
        <taxon>Gunneridae</taxon>
        <taxon>Pentapetalae</taxon>
        <taxon>rosids</taxon>
        <taxon>fabids</taxon>
        <taxon>Fagales</taxon>
        <taxon>Betulaceae</taxon>
        <taxon>Carpinus</taxon>
    </lineage>
</organism>
<evidence type="ECO:0000313" key="2">
    <source>
        <dbReference type="Proteomes" id="UP000327013"/>
    </source>
</evidence>
<accession>A0A5N6QRM3</accession>
<evidence type="ECO:0000313" key="1">
    <source>
        <dbReference type="EMBL" id="KAE8009158.1"/>
    </source>
</evidence>
<sequence length="201" mass="22059">MHSCQDENQSIGNEAEKLRKDLIYIGESFKNLSVFKDRTSALFNALKERSSFDNLLTENGEELASGCGSRGGPSGGGVWIGGGINGPVPSASGSPVSKLKRAYSALQAWKSSIKEDPESKCQKSPILIADFQESKLTLLRSESRVSSLEPIQVFFDCRFGSIQESKLTLLRYFAKNPSLLCSDLLPKKSLLCSFVQILKMR</sequence>
<dbReference type="Proteomes" id="UP000327013">
    <property type="component" value="Chromosome 2"/>
</dbReference>
<name>A0A5N6QRM3_9ROSI</name>
<dbReference type="AlphaFoldDB" id="A0A5N6QRM3"/>